<dbReference type="RefSeq" id="WP_155515193.1">
    <property type="nucleotide sequence ID" value="NZ_CZAY01000003.1"/>
</dbReference>
<accession>A0A174KBJ0</accession>
<protein>
    <submittedName>
        <fullName evidence="1">Uncharacterized protein</fullName>
    </submittedName>
</protein>
<dbReference type="GeneID" id="96227703"/>
<evidence type="ECO:0000313" key="1">
    <source>
        <dbReference type="EMBL" id="CUP09302.1"/>
    </source>
</evidence>
<organism evidence="1 2">
    <name type="scientific">Dorea longicatena</name>
    <dbReference type="NCBI Taxonomy" id="88431"/>
    <lineage>
        <taxon>Bacteria</taxon>
        <taxon>Bacillati</taxon>
        <taxon>Bacillota</taxon>
        <taxon>Clostridia</taxon>
        <taxon>Lachnospirales</taxon>
        <taxon>Lachnospiraceae</taxon>
        <taxon>Dorea</taxon>
    </lineage>
</organism>
<reference evidence="1 2" key="1">
    <citation type="submission" date="2015-09" db="EMBL/GenBank/DDBJ databases">
        <authorList>
            <consortium name="Pathogen Informatics"/>
        </authorList>
    </citation>
    <scope>NUCLEOTIDE SEQUENCE [LARGE SCALE GENOMIC DNA]</scope>
    <source>
        <strain evidence="1 2">2789STDY5834914</strain>
    </source>
</reference>
<name>A0A174KBJ0_9FIRM</name>
<dbReference type="Proteomes" id="UP000095485">
    <property type="component" value="Unassembled WGS sequence"/>
</dbReference>
<evidence type="ECO:0000313" key="2">
    <source>
        <dbReference type="Proteomes" id="UP000095485"/>
    </source>
</evidence>
<proteinExistence type="predicted"/>
<gene>
    <name evidence="1" type="ORF">ERS852526_00393</name>
</gene>
<dbReference type="AlphaFoldDB" id="A0A174KBJ0"/>
<dbReference type="EMBL" id="CZAY01000003">
    <property type="protein sequence ID" value="CUP09302.1"/>
    <property type="molecule type" value="Genomic_DNA"/>
</dbReference>
<sequence>MFEKEMADGQLKSWSKKRLKKFLTNVNEYDNLNKLFQTAKTKNLDN</sequence>